<evidence type="ECO:0000256" key="9">
    <source>
        <dbReference type="ARBA" id="ARBA00023136"/>
    </source>
</evidence>
<keyword evidence="5 13" id="KW-0812">Transmembrane</keyword>
<dbReference type="InterPro" id="IPR028987">
    <property type="entry name" value="ATP_synth_B-like_membr_sf"/>
</dbReference>
<evidence type="ECO:0000256" key="10">
    <source>
        <dbReference type="ARBA" id="ARBA00023310"/>
    </source>
</evidence>
<dbReference type="GO" id="GO:0045259">
    <property type="term" value="C:proton-transporting ATP synthase complex"/>
    <property type="evidence" value="ECO:0007669"/>
    <property type="project" value="UniProtKB-KW"/>
</dbReference>
<evidence type="ECO:0000313" key="17">
    <source>
        <dbReference type="Proteomes" id="UP000243494"/>
    </source>
</evidence>
<feature type="coiled-coil region" evidence="15">
    <location>
        <begin position="64"/>
        <end position="132"/>
    </location>
</feature>
<comment type="subcellular location">
    <subcellularLocation>
        <location evidence="13">Cell membrane</location>
        <topology evidence="13">Single-pass membrane protein</topology>
    </subcellularLocation>
    <subcellularLocation>
        <location evidence="12">Endomembrane system</location>
        <topology evidence="12">Single-pass membrane protein</topology>
    </subcellularLocation>
</comment>
<dbReference type="InterPro" id="IPR002146">
    <property type="entry name" value="ATP_synth_b/b'su_bac/chlpt"/>
</dbReference>
<evidence type="ECO:0000256" key="3">
    <source>
        <dbReference type="ARBA" id="ARBA00022475"/>
    </source>
</evidence>
<keyword evidence="10 13" id="KW-0066">ATP synthesis</keyword>
<accession>A0A371ISX6</accession>
<evidence type="ECO:0000256" key="15">
    <source>
        <dbReference type="SAM" id="Coils"/>
    </source>
</evidence>
<dbReference type="GO" id="GO:0046961">
    <property type="term" value="F:proton-transporting ATPase activity, rotational mechanism"/>
    <property type="evidence" value="ECO:0007669"/>
    <property type="project" value="TreeGrafter"/>
</dbReference>
<dbReference type="NCBIfam" id="TIGR01144">
    <property type="entry name" value="ATP_synt_b"/>
    <property type="match status" value="1"/>
</dbReference>
<organism evidence="16 17">
    <name type="scientific">Romboutsia maritimum</name>
    <dbReference type="NCBI Taxonomy" id="2020948"/>
    <lineage>
        <taxon>Bacteria</taxon>
        <taxon>Bacillati</taxon>
        <taxon>Bacillota</taxon>
        <taxon>Clostridia</taxon>
        <taxon>Peptostreptococcales</taxon>
        <taxon>Peptostreptococcaceae</taxon>
        <taxon>Romboutsia</taxon>
    </lineage>
</organism>
<dbReference type="GO" id="GO:0016787">
    <property type="term" value="F:hydrolase activity"/>
    <property type="evidence" value="ECO:0007669"/>
    <property type="project" value="UniProtKB-KW"/>
</dbReference>
<dbReference type="CDD" id="cd06503">
    <property type="entry name" value="ATP-synt_Fo_b"/>
    <property type="match status" value="1"/>
</dbReference>
<evidence type="ECO:0000256" key="13">
    <source>
        <dbReference type="HAMAP-Rule" id="MF_01398"/>
    </source>
</evidence>
<comment type="function">
    <text evidence="13">Component of the F(0) channel, it forms part of the peripheral stalk, linking F(1) to F(0).</text>
</comment>
<dbReference type="InterPro" id="IPR005864">
    <property type="entry name" value="ATP_synth_F0_bsu_bac"/>
</dbReference>
<evidence type="ECO:0000256" key="8">
    <source>
        <dbReference type="ARBA" id="ARBA00023065"/>
    </source>
</evidence>
<keyword evidence="17" id="KW-1185">Reference proteome</keyword>
<dbReference type="PANTHER" id="PTHR33445">
    <property type="entry name" value="ATP SYNTHASE SUBUNIT B', CHLOROPLASTIC"/>
    <property type="match status" value="1"/>
</dbReference>
<sequence>MEIKPLIGVTYELLFQLVNTFLLFVVLKKLLFKPVLGIIEAREREIKANLDEGEKAKTEGLALKQEYEEKVSTAKTESQEIIKQATLRAEQKSEGILSTAKQEALNLKEKASKDVEQERQKVMNEIQTEISEIALLAASKVIEKDLDKSKHEELINNFIKEVGEAK</sequence>
<dbReference type="SUPFAM" id="SSF81573">
    <property type="entry name" value="F1F0 ATP synthase subunit B, membrane domain"/>
    <property type="match status" value="1"/>
</dbReference>
<keyword evidence="15" id="KW-0175">Coiled coil</keyword>
<gene>
    <name evidence="13 16" type="primary">atpF</name>
    <name evidence="16" type="ORF">CHF27_007285</name>
</gene>
<keyword evidence="2 13" id="KW-0813">Transport</keyword>
<dbReference type="Gene3D" id="6.10.250.1580">
    <property type="match status" value="1"/>
</dbReference>
<evidence type="ECO:0000256" key="7">
    <source>
        <dbReference type="ARBA" id="ARBA00022989"/>
    </source>
</evidence>
<dbReference type="AlphaFoldDB" id="A0A371ISX6"/>
<dbReference type="HAMAP" id="MF_01398">
    <property type="entry name" value="ATP_synth_b_bprime"/>
    <property type="match status" value="1"/>
</dbReference>
<evidence type="ECO:0000256" key="12">
    <source>
        <dbReference type="ARBA" id="ARBA00037847"/>
    </source>
</evidence>
<dbReference type="PANTHER" id="PTHR33445:SF1">
    <property type="entry name" value="ATP SYNTHASE SUBUNIT B"/>
    <property type="match status" value="1"/>
</dbReference>
<comment type="caution">
    <text evidence="16">The sequence shown here is derived from an EMBL/GenBank/DDBJ whole genome shotgun (WGS) entry which is preliminary data.</text>
</comment>
<comment type="subunit">
    <text evidence="13">F-type ATPases have 2 components, F(1) - the catalytic core - and F(0) - the membrane proton channel. F(1) has five subunits: alpha(3), beta(3), gamma(1), delta(1), epsilon(1). F(0) has three main subunits: a(1), b(2) and c(10-14). The alpha and beta chains form an alternating ring which encloses part of the gamma chain. F(1) is attached to F(0) by a central stalk formed by the gamma and epsilon chains, while a peripheral stalk is formed by the delta and b chains.</text>
</comment>
<dbReference type="GO" id="GO:0005886">
    <property type="term" value="C:plasma membrane"/>
    <property type="evidence" value="ECO:0007669"/>
    <property type="project" value="UniProtKB-SubCell"/>
</dbReference>
<keyword evidence="3 13" id="KW-1003">Cell membrane</keyword>
<comment type="function">
    <text evidence="11 13">F(1)F(0) ATP synthase produces ATP from ADP in the presence of a proton or sodium gradient. F-type ATPases consist of two structural domains, F(1) containing the extramembraneous catalytic core and F(0) containing the membrane proton channel, linked together by a central stalk and a peripheral stalk. During catalysis, ATP synthesis in the catalytic domain of F(1) is coupled via a rotary mechanism of the central stalk subunits to proton translocation.</text>
</comment>
<keyword evidence="7 13" id="KW-1133">Transmembrane helix</keyword>
<feature type="transmembrane region" description="Helical" evidence="13">
    <location>
        <begin position="6"/>
        <end position="27"/>
    </location>
</feature>
<evidence type="ECO:0000256" key="11">
    <source>
        <dbReference type="ARBA" id="ARBA00025198"/>
    </source>
</evidence>
<protein>
    <recommendedName>
        <fullName evidence="13">ATP synthase subunit b</fullName>
    </recommendedName>
    <alternativeName>
        <fullName evidence="13">ATP synthase F(0) sector subunit b</fullName>
    </alternativeName>
    <alternativeName>
        <fullName evidence="13">ATPase subunit I</fullName>
    </alternativeName>
    <alternativeName>
        <fullName evidence="13">F-type ATPase subunit b</fullName>
        <shortName evidence="13">F-ATPase subunit b</shortName>
    </alternativeName>
</protein>
<keyword evidence="8 13" id="KW-0406">Ion transport</keyword>
<evidence type="ECO:0000313" key="16">
    <source>
        <dbReference type="EMBL" id="RDY23569.1"/>
    </source>
</evidence>
<dbReference type="EMBL" id="NOJZ02000010">
    <property type="protein sequence ID" value="RDY23569.1"/>
    <property type="molecule type" value="Genomic_DNA"/>
</dbReference>
<evidence type="ECO:0000256" key="5">
    <source>
        <dbReference type="ARBA" id="ARBA00022692"/>
    </source>
</evidence>
<name>A0A371ISX6_9FIRM</name>
<dbReference type="RefSeq" id="WP_095404583.1">
    <property type="nucleotide sequence ID" value="NZ_NOJZ02000010.1"/>
</dbReference>
<dbReference type="GO" id="GO:0012505">
    <property type="term" value="C:endomembrane system"/>
    <property type="evidence" value="ECO:0007669"/>
    <property type="project" value="UniProtKB-SubCell"/>
</dbReference>
<dbReference type="Pfam" id="PF00430">
    <property type="entry name" value="ATP-synt_B"/>
    <property type="match status" value="1"/>
</dbReference>
<keyword evidence="6 13" id="KW-0375">Hydrogen ion transport</keyword>
<dbReference type="Proteomes" id="UP000243494">
    <property type="component" value="Unassembled WGS sequence"/>
</dbReference>
<keyword evidence="9 13" id="KW-0472">Membrane</keyword>
<comment type="similarity">
    <text evidence="1 13 14">Belongs to the ATPase B chain family.</text>
</comment>
<keyword evidence="16" id="KW-0378">Hydrolase</keyword>
<dbReference type="GO" id="GO:0046933">
    <property type="term" value="F:proton-transporting ATP synthase activity, rotational mechanism"/>
    <property type="evidence" value="ECO:0007669"/>
    <property type="project" value="UniProtKB-UniRule"/>
</dbReference>
<evidence type="ECO:0000256" key="4">
    <source>
        <dbReference type="ARBA" id="ARBA00022547"/>
    </source>
</evidence>
<keyword evidence="4 13" id="KW-0138">CF(0)</keyword>
<dbReference type="InterPro" id="IPR050059">
    <property type="entry name" value="ATP_synthase_B_chain"/>
</dbReference>
<evidence type="ECO:0000256" key="2">
    <source>
        <dbReference type="ARBA" id="ARBA00022448"/>
    </source>
</evidence>
<dbReference type="OrthoDB" id="9795863at2"/>
<reference evidence="16 17" key="1">
    <citation type="journal article" date="2017" name="Genome Announc.">
        <title>Draft Genome Sequence of Romboutsia maritimum sp. nov. Strain CCRI-22766(T), Isolated from Coastal Estuarine Mud.</title>
        <authorList>
            <person name="Maheux A.F."/>
            <person name="Boudreau D.K."/>
            <person name="Berube E."/>
            <person name="Boissinot M."/>
            <person name="Raymond F."/>
            <person name="Brodeur S."/>
            <person name="Corbeil J."/>
            <person name="Brightwell G."/>
            <person name="Broda D."/>
            <person name="Omar R.F."/>
            <person name="Bergeron M.G."/>
        </authorList>
    </citation>
    <scope>NUCLEOTIDE SEQUENCE [LARGE SCALE GENOMIC DNA]</scope>
    <source>
        <strain evidence="16 17">CCRI-22766</strain>
    </source>
</reference>
<evidence type="ECO:0000256" key="1">
    <source>
        <dbReference type="ARBA" id="ARBA00005513"/>
    </source>
</evidence>
<proteinExistence type="inferred from homology"/>
<evidence type="ECO:0000256" key="14">
    <source>
        <dbReference type="RuleBase" id="RU003848"/>
    </source>
</evidence>
<evidence type="ECO:0000256" key="6">
    <source>
        <dbReference type="ARBA" id="ARBA00022781"/>
    </source>
</evidence>